<protein>
    <recommendedName>
        <fullName evidence="4 12">Phosphoribosylamine--glycine ligase</fullName>
        <ecNumber evidence="4 12">6.3.4.13</ecNumber>
    </recommendedName>
    <alternativeName>
        <fullName evidence="12">GARS</fullName>
    </alternativeName>
    <alternativeName>
        <fullName evidence="10 12">Glycinamide ribonucleotide synthetase</fullName>
    </alternativeName>
    <alternativeName>
        <fullName evidence="11 12">Phosphoribosylglycinamide synthetase</fullName>
    </alternativeName>
</protein>
<evidence type="ECO:0000256" key="6">
    <source>
        <dbReference type="ARBA" id="ARBA00022741"/>
    </source>
</evidence>
<dbReference type="PROSITE" id="PS00184">
    <property type="entry name" value="GARS"/>
    <property type="match status" value="1"/>
</dbReference>
<dbReference type="GO" id="GO:0046872">
    <property type="term" value="F:metal ion binding"/>
    <property type="evidence" value="ECO:0007669"/>
    <property type="project" value="InterPro"/>
</dbReference>
<proteinExistence type="inferred from homology"/>
<sequence>MKVLVVGGGGREHAIAWKLAAERSVREVICAPGNAGIAEVARLAAIDAGDPEALAEFAARERIDLTVVGPELPLGRGIADLFQSRGLRIFGPSREAAQLECSKVFAKAFMARHGIPTARYRACEDAPAAHAVVESGELGFPLVVKADGLAAGKGVVVAPDRETAALAVRAAMEERLFGDAGSRVVLEECLVGPEVSFFAICDGRRATPLLSAQDHKRAFDGDEGPNTGGMGAFAPSPLVDAAMQAQIMREVVDPVVAGLRADGQEYRGFLYAGLMLTCDGPKVIEFNVRFGDPEAQVVIPMIAGDLAPRLAAAAEGTLEGAPIAFRPEPHVGVVLASRGYPASGPTGLPISGLLSAGRVQDVLVFHAGTARSGDDVVTAGGRVATVVGRGATFDDAIERAYAGISKISFDGMHYRHDIGRKAVS</sequence>
<dbReference type="PROSITE" id="PS50975">
    <property type="entry name" value="ATP_GRASP"/>
    <property type="match status" value="1"/>
</dbReference>
<comment type="catalytic activity">
    <reaction evidence="12">
        <text>5-phospho-beta-D-ribosylamine + glycine + ATP = N(1)-(5-phospho-beta-D-ribosyl)glycinamide + ADP + phosphate + H(+)</text>
        <dbReference type="Rhea" id="RHEA:17453"/>
        <dbReference type="ChEBI" id="CHEBI:15378"/>
        <dbReference type="ChEBI" id="CHEBI:30616"/>
        <dbReference type="ChEBI" id="CHEBI:43474"/>
        <dbReference type="ChEBI" id="CHEBI:57305"/>
        <dbReference type="ChEBI" id="CHEBI:58681"/>
        <dbReference type="ChEBI" id="CHEBI:143788"/>
        <dbReference type="ChEBI" id="CHEBI:456216"/>
        <dbReference type="EC" id="6.3.4.13"/>
    </reaction>
</comment>
<evidence type="ECO:0000256" key="4">
    <source>
        <dbReference type="ARBA" id="ARBA00013255"/>
    </source>
</evidence>
<dbReference type="PANTHER" id="PTHR43472">
    <property type="entry name" value="PHOSPHORIBOSYLAMINE--GLYCINE LIGASE"/>
    <property type="match status" value="1"/>
</dbReference>
<evidence type="ECO:0000256" key="7">
    <source>
        <dbReference type="ARBA" id="ARBA00022755"/>
    </source>
</evidence>
<evidence type="ECO:0000256" key="1">
    <source>
        <dbReference type="ARBA" id="ARBA00001936"/>
    </source>
</evidence>
<dbReference type="InterPro" id="IPR000115">
    <property type="entry name" value="PRibGlycinamide_synth"/>
</dbReference>
<dbReference type="InterPro" id="IPR016185">
    <property type="entry name" value="PreATP-grasp_dom_sf"/>
</dbReference>
<evidence type="ECO:0000256" key="2">
    <source>
        <dbReference type="ARBA" id="ARBA00001946"/>
    </source>
</evidence>
<dbReference type="GO" id="GO:0004637">
    <property type="term" value="F:phosphoribosylamine-glycine ligase activity"/>
    <property type="evidence" value="ECO:0007669"/>
    <property type="project" value="UniProtKB-UniRule"/>
</dbReference>
<dbReference type="InterPro" id="IPR013815">
    <property type="entry name" value="ATP_grasp_subdomain_1"/>
</dbReference>
<dbReference type="PANTHER" id="PTHR43472:SF1">
    <property type="entry name" value="PHOSPHORIBOSYLAMINE--GLYCINE LIGASE, CHLOROPLASTIC"/>
    <property type="match status" value="1"/>
</dbReference>
<dbReference type="HAMAP" id="MF_00138">
    <property type="entry name" value="GARS"/>
    <property type="match status" value="1"/>
</dbReference>
<evidence type="ECO:0000256" key="5">
    <source>
        <dbReference type="ARBA" id="ARBA00022598"/>
    </source>
</evidence>
<gene>
    <name evidence="12" type="primary">purD</name>
</gene>
<keyword evidence="8 13" id="KW-0067">ATP-binding</keyword>
<dbReference type="InterPro" id="IPR020561">
    <property type="entry name" value="PRibGlycinamid_synth_ATP-grasp"/>
</dbReference>
<dbReference type="GO" id="GO:0005524">
    <property type="term" value="F:ATP binding"/>
    <property type="evidence" value="ECO:0007669"/>
    <property type="project" value="UniProtKB-UniRule"/>
</dbReference>
<evidence type="ECO:0000256" key="9">
    <source>
        <dbReference type="ARBA" id="ARBA00038345"/>
    </source>
</evidence>
<dbReference type="InterPro" id="IPR037123">
    <property type="entry name" value="PRibGlycinamide_synth_C_sf"/>
</dbReference>
<dbReference type="EMBL" id="AY281352">
    <property type="protein sequence ID" value="AAP58498.1"/>
    <property type="molecule type" value="Genomic_DNA"/>
</dbReference>
<feature type="domain" description="ATP-grasp" evidence="14">
    <location>
        <begin position="107"/>
        <end position="315"/>
    </location>
</feature>
<keyword evidence="5 12" id="KW-0436">Ligase</keyword>
<dbReference type="Gene3D" id="3.30.470.20">
    <property type="entry name" value="ATP-grasp fold, B domain"/>
    <property type="match status" value="1"/>
</dbReference>
<dbReference type="SMART" id="SM01210">
    <property type="entry name" value="GARS_C"/>
    <property type="match status" value="1"/>
</dbReference>
<dbReference type="Gene3D" id="3.40.50.20">
    <property type="match status" value="1"/>
</dbReference>
<dbReference type="Pfam" id="PF01071">
    <property type="entry name" value="GARS_A"/>
    <property type="match status" value="1"/>
</dbReference>
<evidence type="ECO:0000256" key="12">
    <source>
        <dbReference type="HAMAP-Rule" id="MF_00138"/>
    </source>
</evidence>
<comment type="similarity">
    <text evidence="9 12">Belongs to the GARS family.</text>
</comment>
<dbReference type="SUPFAM" id="SSF52440">
    <property type="entry name" value="PreATP-grasp domain"/>
    <property type="match status" value="1"/>
</dbReference>
<dbReference type="Pfam" id="PF02843">
    <property type="entry name" value="GARS_C"/>
    <property type="match status" value="1"/>
</dbReference>
<evidence type="ECO:0000259" key="14">
    <source>
        <dbReference type="PROSITE" id="PS50975"/>
    </source>
</evidence>
<dbReference type="EC" id="6.3.4.13" evidence="4 12"/>
<comment type="cofactor">
    <cofactor evidence="2">
        <name>Mg(2+)</name>
        <dbReference type="ChEBI" id="CHEBI:18420"/>
    </cofactor>
</comment>
<dbReference type="InterPro" id="IPR020560">
    <property type="entry name" value="PRibGlycinamide_synth_C-dom"/>
</dbReference>
<keyword evidence="7 12" id="KW-0658">Purine biosynthesis</keyword>
<dbReference type="InterPro" id="IPR011054">
    <property type="entry name" value="Rudment_hybrid_motif"/>
</dbReference>
<accession>Q7X366</accession>
<evidence type="ECO:0000256" key="8">
    <source>
        <dbReference type="ARBA" id="ARBA00022840"/>
    </source>
</evidence>
<dbReference type="UniPathway" id="UPA00074">
    <property type="reaction ID" value="UER00125"/>
</dbReference>
<reference evidence="15" key="1">
    <citation type="journal article" date="2003" name="Mol. Microbiol.">
        <title>Acidobacteria form a coherent but highly diverse group within the bacterial domain: evidence from environmental genomics.</title>
        <authorList>
            <person name="Quaiser A."/>
            <person name="Ochsenreiter T."/>
            <person name="Lanz C."/>
            <person name="Schuster S.C."/>
            <person name="Treusch A.H."/>
            <person name="Eck J."/>
            <person name="Schleper C."/>
        </authorList>
    </citation>
    <scope>NUCLEOTIDE SEQUENCE</scope>
</reference>
<evidence type="ECO:0000256" key="10">
    <source>
        <dbReference type="ARBA" id="ARBA00042242"/>
    </source>
</evidence>
<dbReference type="GO" id="GO:0009113">
    <property type="term" value="P:purine nucleobase biosynthetic process"/>
    <property type="evidence" value="ECO:0007669"/>
    <property type="project" value="InterPro"/>
</dbReference>
<evidence type="ECO:0000313" key="15">
    <source>
        <dbReference type="EMBL" id="AAP58498.1"/>
    </source>
</evidence>
<dbReference type="Gene3D" id="3.30.1490.20">
    <property type="entry name" value="ATP-grasp fold, A domain"/>
    <property type="match status" value="1"/>
</dbReference>
<dbReference type="InterPro" id="IPR011761">
    <property type="entry name" value="ATP-grasp"/>
</dbReference>
<dbReference type="SUPFAM" id="SSF51246">
    <property type="entry name" value="Rudiment single hybrid motif"/>
    <property type="match status" value="1"/>
</dbReference>
<evidence type="ECO:0000256" key="11">
    <source>
        <dbReference type="ARBA" id="ARBA00042864"/>
    </source>
</evidence>
<comment type="pathway">
    <text evidence="3 12">Purine metabolism; IMP biosynthesis via de novo pathway; N(1)-(5-phospho-D-ribosyl)glycinamide from 5-phospho-alpha-D-ribose 1-diphosphate: step 2/2.</text>
</comment>
<keyword evidence="6 13" id="KW-0547">Nucleotide-binding</keyword>
<dbReference type="GO" id="GO:0006189">
    <property type="term" value="P:'de novo' IMP biosynthetic process"/>
    <property type="evidence" value="ECO:0007669"/>
    <property type="project" value="UniProtKB-UniRule"/>
</dbReference>
<dbReference type="NCBIfam" id="TIGR00877">
    <property type="entry name" value="purD"/>
    <property type="match status" value="1"/>
</dbReference>
<dbReference type="SMART" id="SM01209">
    <property type="entry name" value="GARS_A"/>
    <property type="match status" value="1"/>
</dbReference>
<dbReference type="Pfam" id="PF02844">
    <property type="entry name" value="GARS_N"/>
    <property type="match status" value="1"/>
</dbReference>
<dbReference type="Gene3D" id="3.90.600.10">
    <property type="entry name" value="Phosphoribosylglycinamide synthetase, C-terminal domain"/>
    <property type="match status" value="1"/>
</dbReference>
<evidence type="ECO:0000256" key="3">
    <source>
        <dbReference type="ARBA" id="ARBA00005174"/>
    </source>
</evidence>
<comment type="cofactor">
    <cofactor evidence="1">
        <name>Mn(2+)</name>
        <dbReference type="ChEBI" id="CHEBI:29035"/>
    </cofactor>
</comment>
<dbReference type="AlphaFoldDB" id="Q7X366"/>
<name>Q7X366_9BACT</name>
<organism evidence="15">
    <name type="scientific">uncultured Acidobacteriota bacterium</name>
    <dbReference type="NCBI Taxonomy" id="171953"/>
    <lineage>
        <taxon>Bacteria</taxon>
        <taxon>Pseudomonadati</taxon>
        <taxon>Acidobacteriota</taxon>
        <taxon>environmental samples</taxon>
    </lineage>
</organism>
<dbReference type="InterPro" id="IPR020559">
    <property type="entry name" value="PRibGlycinamide_synth_CS"/>
</dbReference>
<dbReference type="InterPro" id="IPR020562">
    <property type="entry name" value="PRibGlycinamide_synth_N"/>
</dbReference>
<dbReference type="SUPFAM" id="SSF56059">
    <property type="entry name" value="Glutathione synthetase ATP-binding domain-like"/>
    <property type="match status" value="1"/>
</dbReference>
<evidence type="ECO:0000256" key="13">
    <source>
        <dbReference type="PROSITE-ProRule" id="PRU00409"/>
    </source>
</evidence>